<evidence type="ECO:0000313" key="4">
    <source>
        <dbReference type="Proteomes" id="UP000236584"/>
    </source>
</evidence>
<geneLocation type="plasmid" evidence="3 4">
    <name>unnamed5</name>
</geneLocation>
<keyword evidence="1" id="KW-1133">Transmembrane helix</keyword>
<keyword evidence="1" id="KW-0812">Transmembrane</keyword>
<dbReference type="GeneID" id="35595347"/>
<sequence>MKFKQLFTEDRAVSPVIGVILMVAITVILAAVIGTFVLGLGDQVSESAPQAQFTFDYDGSNYVNITHDGGDAIDAGDLSISTSTTIDVGNSSGFYAGSAESVDLTDSNAFSDGDEISAGSVISVNASGGFSGETIRIVWSSPNSDKTATIGQFETS</sequence>
<dbReference type="Pfam" id="PF07790">
    <property type="entry name" value="Pilin_N"/>
    <property type="match status" value="1"/>
</dbReference>
<dbReference type="PANTHER" id="PTHR38138:SF1">
    <property type="entry name" value="ARCHAEAL TYPE IV PILIN N-TERMINAL DOMAIN-CONTAINING PROTEIN"/>
    <property type="match status" value="1"/>
</dbReference>
<evidence type="ECO:0000256" key="1">
    <source>
        <dbReference type="SAM" id="Phobius"/>
    </source>
</evidence>
<protein>
    <submittedName>
        <fullName evidence="3">Type IV pilin</fullName>
    </submittedName>
</protein>
<organism evidence="3 4">
    <name type="scientific">Salinigranum rubrum</name>
    <dbReference type="NCBI Taxonomy" id="755307"/>
    <lineage>
        <taxon>Archaea</taxon>
        <taxon>Methanobacteriati</taxon>
        <taxon>Methanobacteriota</taxon>
        <taxon>Stenosarchaea group</taxon>
        <taxon>Halobacteria</taxon>
        <taxon>Halobacteriales</taxon>
        <taxon>Haloferacaceae</taxon>
        <taxon>Salinigranum</taxon>
    </lineage>
</organism>
<gene>
    <name evidence="3" type="ORF">C2R22_24605</name>
</gene>
<feature type="domain" description="Archaeal Type IV pilin N-terminal" evidence="2">
    <location>
        <begin position="11"/>
        <end position="84"/>
    </location>
</feature>
<dbReference type="EMBL" id="CP026314">
    <property type="protein sequence ID" value="AUV84713.1"/>
    <property type="molecule type" value="Genomic_DNA"/>
</dbReference>
<dbReference type="InterPro" id="IPR013373">
    <property type="entry name" value="Flagellin/pilin_N_arc"/>
</dbReference>
<keyword evidence="1" id="KW-0472">Membrane</keyword>
<evidence type="ECO:0000259" key="2">
    <source>
        <dbReference type="Pfam" id="PF07790"/>
    </source>
</evidence>
<dbReference type="OrthoDB" id="118020at2157"/>
<proteinExistence type="predicted"/>
<dbReference type="Proteomes" id="UP000236584">
    <property type="component" value="Plasmid unnamed5"/>
</dbReference>
<dbReference type="KEGG" id="srub:C2R22_24605"/>
<keyword evidence="3" id="KW-0614">Plasmid</keyword>
<dbReference type="RefSeq" id="WP_103428391.1">
    <property type="nucleotide sequence ID" value="NZ_CP026314.1"/>
</dbReference>
<feature type="transmembrane region" description="Helical" evidence="1">
    <location>
        <begin position="12"/>
        <end position="40"/>
    </location>
</feature>
<dbReference type="NCBIfam" id="TIGR02537">
    <property type="entry name" value="arch_flag_Nterm"/>
    <property type="match status" value="1"/>
</dbReference>
<accession>A0A2I8VS28</accession>
<dbReference type="InterPro" id="IPR012859">
    <property type="entry name" value="Pilin_N_archaeal"/>
</dbReference>
<reference evidence="3 4" key="1">
    <citation type="submission" date="2018-01" db="EMBL/GenBank/DDBJ databases">
        <title>Complete genome sequence of Salinigranum rubrum GX10T, an extremely halophilic archaeon isolated from a marine solar saltern.</title>
        <authorList>
            <person name="Han S."/>
        </authorList>
    </citation>
    <scope>NUCLEOTIDE SEQUENCE [LARGE SCALE GENOMIC DNA]</scope>
    <source>
        <strain evidence="3 4">GX10</strain>
        <plasmid evidence="4">Plasmid unnamed5</plasmid>
    </source>
</reference>
<dbReference type="AlphaFoldDB" id="A0A2I8VS28"/>
<evidence type="ECO:0000313" key="3">
    <source>
        <dbReference type="EMBL" id="AUV84713.1"/>
    </source>
</evidence>
<name>A0A2I8VS28_9EURY</name>
<keyword evidence="4" id="KW-1185">Reference proteome</keyword>
<dbReference type="PANTHER" id="PTHR38138">
    <property type="entry name" value="VNG6441H"/>
    <property type="match status" value="1"/>
</dbReference>